<organism evidence="2 3">
    <name type="scientific">Phaedon cochleariae</name>
    <name type="common">Mustard beetle</name>
    <dbReference type="NCBI Taxonomy" id="80249"/>
    <lineage>
        <taxon>Eukaryota</taxon>
        <taxon>Metazoa</taxon>
        <taxon>Ecdysozoa</taxon>
        <taxon>Arthropoda</taxon>
        <taxon>Hexapoda</taxon>
        <taxon>Insecta</taxon>
        <taxon>Pterygota</taxon>
        <taxon>Neoptera</taxon>
        <taxon>Endopterygota</taxon>
        <taxon>Coleoptera</taxon>
        <taxon>Polyphaga</taxon>
        <taxon>Cucujiformia</taxon>
        <taxon>Chrysomeloidea</taxon>
        <taxon>Chrysomelidae</taxon>
        <taxon>Chrysomelinae</taxon>
        <taxon>Chrysomelini</taxon>
        <taxon>Phaedon</taxon>
    </lineage>
</organism>
<sequence>MNCGQTKGDLHNCLEDQIFCCNCKNNNHKSTSRDCPTFQKQKSIKNIMATFNMSFVEAENYAISSYSSAVNTANTYQILSNLSDENFPSLPKQDNTNPSTSRPNNLNHSKQSKRSTHISFSQPSHSNYEPINITHNKKRKAISPPAAGTQHPPMFSFSSGPQTPLPPNPLPPQYHNIDRNSEIIIDTVFLLFENIVKKITNVKDLKSINNDELRTEILSILENAHING</sequence>
<dbReference type="AlphaFoldDB" id="A0A9N9SDJ6"/>
<gene>
    <name evidence="2" type="ORF">PHAECO_LOCUS3169</name>
</gene>
<keyword evidence="3" id="KW-1185">Reference proteome</keyword>
<evidence type="ECO:0000256" key="1">
    <source>
        <dbReference type="SAM" id="MobiDB-lite"/>
    </source>
</evidence>
<evidence type="ECO:0000313" key="3">
    <source>
        <dbReference type="Proteomes" id="UP001153737"/>
    </source>
</evidence>
<reference evidence="2" key="2">
    <citation type="submission" date="2022-10" db="EMBL/GenBank/DDBJ databases">
        <authorList>
            <consortium name="ENA_rothamsted_submissions"/>
            <consortium name="culmorum"/>
            <person name="King R."/>
        </authorList>
    </citation>
    <scope>NUCLEOTIDE SEQUENCE</scope>
</reference>
<proteinExistence type="predicted"/>
<dbReference type="EMBL" id="OU896718">
    <property type="protein sequence ID" value="CAG9815547.1"/>
    <property type="molecule type" value="Genomic_DNA"/>
</dbReference>
<name>A0A9N9SDJ6_PHACE</name>
<feature type="compositionally biased region" description="Pro residues" evidence="1">
    <location>
        <begin position="163"/>
        <end position="172"/>
    </location>
</feature>
<dbReference type="OrthoDB" id="6771235at2759"/>
<feature type="region of interest" description="Disordered" evidence="1">
    <location>
        <begin position="86"/>
        <end position="174"/>
    </location>
</feature>
<feature type="compositionally biased region" description="Polar residues" evidence="1">
    <location>
        <begin position="117"/>
        <end position="129"/>
    </location>
</feature>
<protein>
    <submittedName>
        <fullName evidence="2">Uncharacterized protein</fullName>
    </submittedName>
</protein>
<reference evidence="2" key="1">
    <citation type="submission" date="2022-01" db="EMBL/GenBank/DDBJ databases">
        <authorList>
            <person name="King R."/>
        </authorList>
    </citation>
    <scope>NUCLEOTIDE SEQUENCE</scope>
</reference>
<feature type="compositionally biased region" description="Polar residues" evidence="1">
    <location>
        <begin position="86"/>
        <end position="109"/>
    </location>
</feature>
<accession>A0A9N9SDJ6</accession>
<dbReference type="Proteomes" id="UP001153737">
    <property type="component" value="Chromosome 12"/>
</dbReference>
<evidence type="ECO:0000313" key="2">
    <source>
        <dbReference type="EMBL" id="CAG9815547.1"/>
    </source>
</evidence>